<dbReference type="SMART" id="SM00316">
    <property type="entry name" value="S1"/>
    <property type="match status" value="1"/>
</dbReference>
<reference evidence="3" key="1">
    <citation type="journal article" date="2013" name="Syst. Appl. Microbiol.">
        <title>New insights into the archaeal diversity of a hypersaline microbial mat obtained by a metagenomic approach.</title>
        <authorList>
            <person name="Lopez-Lopez A."/>
            <person name="Richter M."/>
            <person name="Pena A."/>
            <person name="Tamames J."/>
            <person name="Rossello-Mora R."/>
        </authorList>
    </citation>
    <scope>NUCLEOTIDE SEQUENCE</scope>
</reference>
<dbReference type="PANTHER" id="PTHR12686:SF8">
    <property type="entry name" value="EXOSOME COMPLEX COMPONENT CSL4"/>
    <property type="match status" value="1"/>
</dbReference>
<dbReference type="Pfam" id="PF00575">
    <property type="entry name" value="S1"/>
    <property type="match status" value="1"/>
</dbReference>
<dbReference type="HAMAP" id="MF_00975">
    <property type="entry name" value="Exosome_Csl4"/>
    <property type="match status" value="1"/>
</dbReference>
<dbReference type="EMBL" id="JX684078">
    <property type="protein sequence ID" value="AGF92965.1"/>
    <property type="molecule type" value="Genomic_DNA"/>
</dbReference>
<gene>
    <name evidence="3" type="ORF">FLSS-6_0020</name>
</gene>
<evidence type="ECO:0000256" key="1">
    <source>
        <dbReference type="ARBA" id="ARBA00022835"/>
    </source>
</evidence>
<dbReference type="SUPFAM" id="SSF50249">
    <property type="entry name" value="Nucleic acid-binding proteins"/>
    <property type="match status" value="1"/>
</dbReference>
<evidence type="ECO:0000259" key="2">
    <source>
        <dbReference type="PROSITE" id="PS50126"/>
    </source>
</evidence>
<dbReference type="InterPro" id="IPR025721">
    <property type="entry name" value="Exosome_cplx_N_dom"/>
</dbReference>
<dbReference type="Gene3D" id="2.40.50.100">
    <property type="match status" value="1"/>
</dbReference>
<dbReference type="PROSITE" id="PS50126">
    <property type="entry name" value="S1"/>
    <property type="match status" value="1"/>
</dbReference>
<dbReference type="GO" id="GO:0003676">
    <property type="term" value="F:nucleic acid binding"/>
    <property type="evidence" value="ECO:0007669"/>
    <property type="project" value="InterPro"/>
</dbReference>
<dbReference type="InterPro" id="IPR030850">
    <property type="entry name" value="Exosome_Csl4_arc"/>
</dbReference>
<dbReference type="InterPro" id="IPR039771">
    <property type="entry name" value="Csl4"/>
</dbReference>
<keyword evidence="1" id="KW-0271">Exosome</keyword>
<evidence type="ECO:0000313" key="3">
    <source>
        <dbReference type="EMBL" id="AGF92965.1"/>
    </source>
</evidence>
<dbReference type="InterPro" id="IPR012340">
    <property type="entry name" value="NA-bd_OB-fold"/>
</dbReference>
<dbReference type="Gene3D" id="2.40.50.140">
    <property type="entry name" value="Nucleic acid-binding proteins"/>
    <property type="match status" value="1"/>
</dbReference>
<dbReference type="NCBIfam" id="NF034126">
    <property type="entry name" value="PRK09521.1"/>
    <property type="match status" value="1"/>
</dbReference>
<dbReference type="PANTHER" id="PTHR12686">
    <property type="entry name" value="3'-5' EXORIBONUCLEASE CSL4-RELATED"/>
    <property type="match status" value="1"/>
</dbReference>
<dbReference type="GO" id="GO:0006396">
    <property type="term" value="P:RNA processing"/>
    <property type="evidence" value="ECO:0007669"/>
    <property type="project" value="InterPro"/>
</dbReference>
<dbReference type="Gene3D" id="2.20.70.10">
    <property type="match status" value="1"/>
</dbReference>
<organism evidence="3">
    <name type="scientific">uncultured organism</name>
    <dbReference type="NCBI Taxonomy" id="155900"/>
    <lineage>
        <taxon>unclassified sequences</taxon>
        <taxon>environmental samples</taxon>
    </lineage>
</organism>
<name>M1PPF6_9ZZZZ</name>
<dbReference type="AlphaFoldDB" id="M1PPF6"/>
<accession>M1PPF6</accession>
<feature type="domain" description="S1 motif" evidence="2">
    <location>
        <begin position="65"/>
        <end position="143"/>
    </location>
</feature>
<protein>
    <submittedName>
        <fullName evidence="3">Exosome complex RNA-binding protein Csl4</fullName>
    </submittedName>
</protein>
<proteinExistence type="inferred from homology"/>
<dbReference type="InterPro" id="IPR003029">
    <property type="entry name" value="S1_domain"/>
</dbReference>
<dbReference type="Pfam" id="PF14382">
    <property type="entry name" value="ECR1_N"/>
    <property type="match status" value="1"/>
</dbReference>
<sequence>MEELDKEVVYPGDELGTSEEWLPGEGTYEEDGIVYSALFGKLKYDEENLEAKVEAINPITELKEGVVVYGKVTNRKESLVSLNIEVLEGKSRDIARDIEGSIHISRVSDDYTEDMESQYLVGDIVRAKVVRIEPSIRLTTVGKSLGVVRAYCGECKSELVTKKGKSQLYCPVCERHVPRKLSSYYGKIKLKEK</sequence>
<dbReference type="SUPFAM" id="SSF110324">
    <property type="entry name" value="Ribosomal L27 protein-like"/>
    <property type="match status" value="1"/>
</dbReference>